<proteinExistence type="predicted"/>
<dbReference type="EMBL" id="RJKL01000001">
    <property type="protein sequence ID" value="ROP28194.1"/>
    <property type="molecule type" value="Genomic_DNA"/>
</dbReference>
<evidence type="ECO:0000256" key="1">
    <source>
        <dbReference type="SAM" id="SignalP"/>
    </source>
</evidence>
<dbReference type="Proteomes" id="UP000271683">
    <property type="component" value="Unassembled WGS sequence"/>
</dbReference>
<organism evidence="2 3">
    <name type="scientific">Couchioplanes caeruleus</name>
    <dbReference type="NCBI Taxonomy" id="56438"/>
    <lineage>
        <taxon>Bacteria</taxon>
        <taxon>Bacillati</taxon>
        <taxon>Actinomycetota</taxon>
        <taxon>Actinomycetes</taxon>
        <taxon>Micromonosporales</taxon>
        <taxon>Micromonosporaceae</taxon>
        <taxon>Couchioplanes</taxon>
    </lineage>
</organism>
<evidence type="ECO:0000313" key="2">
    <source>
        <dbReference type="EMBL" id="ROP28194.1"/>
    </source>
</evidence>
<dbReference type="AlphaFoldDB" id="A0A3N1GDF5"/>
<keyword evidence="1" id="KW-0732">Signal</keyword>
<sequence length="35" mass="3657">MKVKRASKNAAVMAAAACCIAVAAQPYSTSDRCRI</sequence>
<reference evidence="2 3" key="1">
    <citation type="submission" date="2018-11" db="EMBL/GenBank/DDBJ databases">
        <title>Sequencing the genomes of 1000 actinobacteria strains.</title>
        <authorList>
            <person name="Klenk H.-P."/>
        </authorList>
    </citation>
    <scope>NUCLEOTIDE SEQUENCE [LARGE SCALE GENOMIC DNA]</scope>
    <source>
        <strain evidence="2 3">DSM 43634</strain>
    </source>
</reference>
<feature type="signal peptide" evidence="1">
    <location>
        <begin position="1"/>
        <end position="23"/>
    </location>
</feature>
<feature type="chain" id="PRO_5038511629" evidence="1">
    <location>
        <begin position="24"/>
        <end position="35"/>
    </location>
</feature>
<protein>
    <submittedName>
        <fullName evidence="2">Uncharacterized protein</fullName>
    </submittedName>
</protein>
<accession>A0A3N1GDF5</accession>
<gene>
    <name evidence="2" type="ORF">EDD30_0911</name>
</gene>
<comment type="caution">
    <text evidence="2">The sequence shown here is derived from an EMBL/GenBank/DDBJ whole genome shotgun (WGS) entry which is preliminary data.</text>
</comment>
<name>A0A3N1GDF5_9ACTN</name>
<evidence type="ECO:0000313" key="3">
    <source>
        <dbReference type="Proteomes" id="UP000271683"/>
    </source>
</evidence>